<accession>A0A2G9HMH2</accession>
<comment type="caution">
    <text evidence="1">The sequence shown here is derived from an EMBL/GenBank/DDBJ whole genome shotgun (WGS) entry which is preliminary data.</text>
</comment>
<protein>
    <submittedName>
        <fullName evidence="1">Uncharacterized protein</fullName>
    </submittedName>
</protein>
<reference evidence="2" key="1">
    <citation type="journal article" date="2018" name="Gigascience">
        <title>Genome assembly of the Pink Ipe (Handroanthus impetiginosus, Bignoniaceae), a highly valued, ecologically keystone Neotropical timber forest tree.</title>
        <authorList>
            <person name="Silva-Junior O.B."/>
            <person name="Grattapaglia D."/>
            <person name="Novaes E."/>
            <person name="Collevatti R.G."/>
        </authorList>
    </citation>
    <scope>NUCLEOTIDE SEQUENCE [LARGE SCALE GENOMIC DNA]</scope>
    <source>
        <strain evidence="2">cv. UFG-1</strain>
    </source>
</reference>
<dbReference type="OrthoDB" id="1935999at2759"/>
<organism evidence="1 2">
    <name type="scientific">Handroanthus impetiginosus</name>
    <dbReference type="NCBI Taxonomy" id="429701"/>
    <lineage>
        <taxon>Eukaryota</taxon>
        <taxon>Viridiplantae</taxon>
        <taxon>Streptophyta</taxon>
        <taxon>Embryophyta</taxon>
        <taxon>Tracheophyta</taxon>
        <taxon>Spermatophyta</taxon>
        <taxon>Magnoliopsida</taxon>
        <taxon>eudicotyledons</taxon>
        <taxon>Gunneridae</taxon>
        <taxon>Pentapetalae</taxon>
        <taxon>asterids</taxon>
        <taxon>lamiids</taxon>
        <taxon>Lamiales</taxon>
        <taxon>Bignoniaceae</taxon>
        <taxon>Crescentiina</taxon>
        <taxon>Tabebuia alliance</taxon>
        <taxon>Handroanthus</taxon>
    </lineage>
</organism>
<dbReference type="AlphaFoldDB" id="A0A2G9HMH2"/>
<dbReference type="Proteomes" id="UP000231279">
    <property type="component" value="Unassembled WGS sequence"/>
</dbReference>
<keyword evidence="2" id="KW-1185">Reference proteome</keyword>
<sequence length="73" mass="8289">MNHVAIDFHFVCEQAQNKEIEVKHLNAADQVADILMKPHSRATFNQVFNKLGVVDVTLNLLKCKREGDKSKLV</sequence>
<evidence type="ECO:0000313" key="2">
    <source>
        <dbReference type="Proteomes" id="UP000231279"/>
    </source>
</evidence>
<name>A0A2G9HMH2_9LAMI</name>
<gene>
    <name evidence="1" type="ORF">CDL12_08599</name>
</gene>
<dbReference type="STRING" id="429701.A0A2G9HMH2"/>
<dbReference type="EMBL" id="NKXS01001409">
    <property type="protein sequence ID" value="PIN18727.1"/>
    <property type="molecule type" value="Genomic_DNA"/>
</dbReference>
<evidence type="ECO:0000313" key="1">
    <source>
        <dbReference type="EMBL" id="PIN18727.1"/>
    </source>
</evidence>
<proteinExistence type="predicted"/>